<feature type="transmembrane region" description="Helical" evidence="1">
    <location>
        <begin position="17"/>
        <end position="48"/>
    </location>
</feature>
<dbReference type="AlphaFoldDB" id="A0A0A8YL29"/>
<keyword evidence="1" id="KW-0472">Membrane</keyword>
<protein>
    <submittedName>
        <fullName evidence="2">Uncharacterized protein</fullName>
    </submittedName>
</protein>
<accession>A0A0A8YL29</accession>
<keyword evidence="1" id="KW-0812">Transmembrane</keyword>
<sequence length="69" mass="7261">MLYIFVFLCIHVKELEIGAASCGLCGLFCSFFSWVVVGLFVGVLVFILKSCVSELVGPAIGVVGTCLAA</sequence>
<organism evidence="2">
    <name type="scientific">Arundo donax</name>
    <name type="common">Giant reed</name>
    <name type="synonym">Donax arundinaceus</name>
    <dbReference type="NCBI Taxonomy" id="35708"/>
    <lineage>
        <taxon>Eukaryota</taxon>
        <taxon>Viridiplantae</taxon>
        <taxon>Streptophyta</taxon>
        <taxon>Embryophyta</taxon>
        <taxon>Tracheophyta</taxon>
        <taxon>Spermatophyta</taxon>
        <taxon>Magnoliopsida</taxon>
        <taxon>Liliopsida</taxon>
        <taxon>Poales</taxon>
        <taxon>Poaceae</taxon>
        <taxon>PACMAD clade</taxon>
        <taxon>Arundinoideae</taxon>
        <taxon>Arundineae</taxon>
        <taxon>Arundo</taxon>
    </lineage>
</organism>
<evidence type="ECO:0000256" key="1">
    <source>
        <dbReference type="SAM" id="Phobius"/>
    </source>
</evidence>
<proteinExistence type="predicted"/>
<reference evidence="2" key="2">
    <citation type="journal article" date="2015" name="Data Brief">
        <title>Shoot transcriptome of the giant reed, Arundo donax.</title>
        <authorList>
            <person name="Barrero R.A."/>
            <person name="Guerrero F.D."/>
            <person name="Moolhuijzen P."/>
            <person name="Goolsby J.A."/>
            <person name="Tidwell J."/>
            <person name="Bellgard S.E."/>
            <person name="Bellgard M.I."/>
        </authorList>
    </citation>
    <scope>NUCLEOTIDE SEQUENCE</scope>
    <source>
        <tissue evidence="2">Shoot tissue taken approximately 20 cm above the soil surface</tissue>
    </source>
</reference>
<keyword evidence="1" id="KW-1133">Transmembrane helix</keyword>
<reference evidence="2" key="1">
    <citation type="submission" date="2014-09" db="EMBL/GenBank/DDBJ databases">
        <authorList>
            <person name="Magalhaes I.L.F."/>
            <person name="Oliveira U."/>
            <person name="Santos F.R."/>
            <person name="Vidigal T.H.D.A."/>
            <person name="Brescovit A.D."/>
            <person name="Santos A.J."/>
        </authorList>
    </citation>
    <scope>NUCLEOTIDE SEQUENCE</scope>
    <source>
        <tissue evidence="2">Shoot tissue taken approximately 20 cm above the soil surface</tissue>
    </source>
</reference>
<dbReference type="EMBL" id="GBRH01274708">
    <property type="protein sequence ID" value="JAD23187.1"/>
    <property type="molecule type" value="Transcribed_RNA"/>
</dbReference>
<name>A0A0A8YL29_ARUDO</name>
<evidence type="ECO:0000313" key="2">
    <source>
        <dbReference type="EMBL" id="JAD23187.1"/>
    </source>
</evidence>